<dbReference type="PANTHER" id="PTHR22604:SF105">
    <property type="entry name" value="TRANS-1,2-DIHYDROBENZENE-1,2-DIOL DEHYDROGENASE"/>
    <property type="match status" value="1"/>
</dbReference>
<evidence type="ECO:0000313" key="6">
    <source>
        <dbReference type="Proteomes" id="UP001598112"/>
    </source>
</evidence>
<dbReference type="InterPro" id="IPR055170">
    <property type="entry name" value="GFO_IDH_MocA-like_dom"/>
</dbReference>
<dbReference type="InterPro" id="IPR000683">
    <property type="entry name" value="Gfo/Idh/MocA-like_OxRdtase_N"/>
</dbReference>
<evidence type="ECO:0000259" key="3">
    <source>
        <dbReference type="Pfam" id="PF01408"/>
    </source>
</evidence>
<sequence length="327" mass="36671">MNKLVRIGVISTASIAERLVIPAINAMKSNFVLAGIASRSNSKAEIFADKFRTKGYNSYDDLLSEDEIEAVYIPLPNSLHLEYVEKALNNNKNVLVEKSLGCSYEEVEFLTSIARSRGLVIVENFQFRFHPQINVIKEILLSGKIGEMRSLRASFGFPPFSDINNIRYNELLGGGALLDAGAYTTKISQILLGTNLKVKASNLNFQTNYSVDIWGGAYLQDEKSGIFSELAFGFDNFYQCGIEIWGSKGRLTTNRLFTAPSEFIPEIMVETSSGNEIIKAPSGNHFENMLLHFYNLIKTKDNLEIEHIQNLDQARLLNEIKDNAYVK</sequence>
<dbReference type="InterPro" id="IPR050984">
    <property type="entry name" value="Gfo/Idh/MocA_domain"/>
</dbReference>
<reference evidence="5 6" key="1">
    <citation type="submission" date="2024-03" db="EMBL/GenBank/DDBJ databases">
        <title>Aquirufa genome sequencing.</title>
        <authorList>
            <person name="Pitt A."/>
            <person name="Hahn M.W."/>
        </authorList>
    </citation>
    <scope>NUCLEOTIDE SEQUENCE [LARGE SCALE GENOMIC DNA]</scope>
    <source>
        <strain evidence="5 6">KTFRIE-69F</strain>
    </source>
</reference>
<evidence type="ECO:0000256" key="1">
    <source>
        <dbReference type="ARBA" id="ARBA00010928"/>
    </source>
</evidence>
<proteinExistence type="inferred from homology"/>
<keyword evidence="2" id="KW-0560">Oxidoreductase</keyword>
<dbReference type="EMBL" id="JBBKXY010000002">
    <property type="protein sequence ID" value="MFD3293604.1"/>
    <property type="molecule type" value="Genomic_DNA"/>
</dbReference>
<evidence type="ECO:0000313" key="5">
    <source>
        <dbReference type="EMBL" id="MFD3293604.1"/>
    </source>
</evidence>
<keyword evidence="6" id="KW-1185">Reference proteome</keyword>
<evidence type="ECO:0000256" key="2">
    <source>
        <dbReference type="ARBA" id="ARBA00023002"/>
    </source>
</evidence>
<dbReference type="Proteomes" id="UP001598112">
    <property type="component" value="Unassembled WGS sequence"/>
</dbReference>
<dbReference type="PANTHER" id="PTHR22604">
    <property type="entry name" value="OXIDOREDUCTASES"/>
    <property type="match status" value="1"/>
</dbReference>
<dbReference type="Gene3D" id="3.30.360.10">
    <property type="entry name" value="Dihydrodipicolinate Reductase, domain 2"/>
    <property type="match status" value="1"/>
</dbReference>
<gene>
    <name evidence="5" type="ORF">SKC35_07885</name>
</gene>
<comment type="similarity">
    <text evidence="1">Belongs to the Gfo/Idh/MocA family.</text>
</comment>
<name>A0ABW6D5W9_9BACT</name>
<dbReference type="Pfam" id="PF01408">
    <property type="entry name" value="GFO_IDH_MocA"/>
    <property type="match status" value="1"/>
</dbReference>
<feature type="domain" description="Gfo/Idh/MocA-like oxidoreductase N-terminal" evidence="3">
    <location>
        <begin position="6"/>
        <end position="123"/>
    </location>
</feature>
<dbReference type="Pfam" id="PF22725">
    <property type="entry name" value="GFO_IDH_MocA_C3"/>
    <property type="match status" value="1"/>
</dbReference>
<dbReference type="InterPro" id="IPR036291">
    <property type="entry name" value="NAD(P)-bd_dom_sf"/>
</dbReference>
<dbReference type="Gene3D" id="3.40.50.720">
    <property type="entry name" value="NAD(P)-binding Rossmann-like Domain"/>
    <property type="match status" value="1"/>
</dbReference>
<protein>
    <submittedName>
        <fullName evidence="5">Gfo/Idh/MocA family oxidoreductase</fullName>
    </submittedName>
</protein>
<dbReference type="SUPFAM" id="SSF55347">
    <property type="entry name" value="Glyceraldehyde-3-phosphate dehydrogenase-like, C-terminal domain"/>
    <property type="match status" value="1"/>
</dbReference>
<dbReference type="SUPFAM" id="SSF51735">
    <property type="entry name" value="NAD(P)-binding Rossmann-fold domains"/>
    <property type="match status" value="1"/>
</dbReference>
<accession>A0ABW6D5W9</accession>
<evidence type="ECO:0000259" key="4">
    <source>
        <dbReference type="Pfam" id="PF22725"/>
    </source>
</evidence>
<dbReference type="RefSeq" id="WP_377978871.1">
    <property type="nucleotide sequence ID" value="NZ_JBBKXY010000002.1"/>
</dbReference>
<organism evidence="5 6">
    <name type="scientific">Aquirufa originis</name>
    <dbReference type="NCBI Taxonomy" id="3096514"/>
    <lineage>
        <taxon>Bacteria</taxon>
        <taxon>Pseudomonadati</taxon>
        <taxon>Bacteroidota</taxon>
        <taxon>Cytophagia</taxon>
        <taxon>Cytophagales</taxon>
        <taxon>Flectobacillaceae</taxon>
        <taxon>Aquirufa</taxon>
    </lineage>
</organism>
<comment type="caution">
    <text evidence="5">The sequence shown here is derived from an EMBL/GenBank/DDBJ whole genome shotgun (WGS) entry which is preliminary data.</text>
</comment>
<feature type="domain" description="GFO/IDH/MocA-like oxidoreductase" evidence="4">
    <location>
        <begin position="136"/>
        <end position="251"/>
    </location>
</feature>